<dbReference type="InterPro" id="IPR047655">
    <property type="entry name" value="Transpos_IS630-like"/>
</dbReference>
<dbReference type="Pfam" id="PF01498">
    <property type="entry name" value="HTH_Tnp_Tc3_2"/>
    <property type="match status" value="1"/>
</dbReference>
<dbReference type="NCBIfam" id="NF033545">
    <property type="entry name" value="transpos_IS630"/>
    <property type="match status" value="1"/>
</dbReference>
<feature type="domain" description="Transposase Tc1-like" evidence="1">
    <location>
        <begin position="74"/>
        <end position="140"/>
    </location>
</feature>
<dbReference type="InterPro" id="IPR009057">
    <property type="entry name" value="Homeodomain-like_sf"/>
</dbReference>
<comment type="caution">
    <text evidence="3">The sequence shown here is derived from an EMBL/GenBank/DDBJ whole genome shotgun (WGS) entry which is preliminary data.</text>
</comment>
<dbReference type="InterPro" id="IPR036397">
    <property type="entry name" value="RNaseH_sf"/>
</dbReference>
<evidence type="ECO:0000259" key="1">
    <source>
        <dbReference type="Pfam" id="PF01498"/>
    </source>
</evidence>
<evidence type="ECO:0000313" key="5">
    <source>
        <dbReference type="Proteomes" id="UP000663891"/>
    </source>
</evidence>
<dbReference type="Pfam" id="PF13358">
    <property type="entry name" value="DDE_3"/>
    <property type="match status" value="1"/>
</dbReference>
<dbReference type="OrthoDB" id="9996331at2759"/>
<dbReference type="EMBL" id="CAJOAY010014643">
    <property type="protein sequence ID" value="CAF4280970.1"/>
    <property type="molecule type" value="Genomic_DNA"/>
</dbReference>
<dbReference type="GO" id="GO:0006313">
    <property type="term" value="P:DNA transposition"/>
    <property type="evidence" value="ECO:0007669"/>
    <property type="project" value="InterPro"/>
</dbReference>
<proteinExistence type="predicted"/>
<reference evidence="3" key="1">
    <citation type="submission" date="2021-02" db="EMBL/GenBank/DDBJ databases">
        <authorList>
            <person name="Nowell W R."/>
        </authorList>
    </citation>
    <scope>NUCLEOTIDE SEQUENCE</scope>
</reference>
<evidence type="ECO:0008006" key="6">
    <source>
        <dbReference type="Google" id="ProtNLM"/>
    </source>
</evidence>
<dbReference type="InterPro" id="IPR052338">
    <property type="entry name" value="Transposase_5"/>
</dbReference>
<gene>
    <name evidence="4" type="ORF">OKA104_LOCUS45186</name>
    <name evidence="3" type="ORF">VCS650_LOCUS43414</name>
</gene>
<dbReference type="AlphaFoldDB" id="A0A815V3G6"/>
<name>A0A815V3G6_9BILA</name>
<evidence type="ECO:0000259" key="2">
    <source>
        <dbReference type="Pfam" id="PF13358"/>
    </source>
</evidence>
<feature type="domain" description="Tc1-like transposase DDE" evidence="2">
    <location>
        <begin position="149"/>
        <end position="285"/>
    </location>
</feature>
<dbReference type="PANTHER" id="PTHR23022">
    <property type="entry name" value="TRANSPOSABLE ELEMENT-RELATED"/>
    <property type="match status" value="1"/>
</dbReference>
<dbReference type="Proteomes" id="UP000663891">
    <property type="component" value="Unassembled WGS sequence"/>
</dbReference>
<dbReference type="GO" id="GO:0003677">
    <property type="term" value="F:DNA binding"/>
    <property type="evidence" value="ECO:0007669"/>
    <property type="project" value="InterPro"/>
</dbReference>
<dbReference type="PANTHER" id="PTHR23022:SF135">
    <property type="entry name" value="SI:DKEY-77F5.3"/>
    <property type="match status" value="1"/>
</dbReference>
<dbReference type="Gene3D" id="3.30.420.10">
    <property type="entry name" value="Ribonuclease H-like superfamily/Ribonuclease H"/>
    <property type="match status" value="1"/>
</dbReference>
<dbReference type="InterPro" id="IPR038717">
    <property type="entry name" value="Tc1-like_DDE_dom"/>
</dbReference>
<dbReference type="GO" id="GO:0015074">
    <property type="term" value="P:DNA integration"/>
    <property type="evidence" value="ECO:0007669"/>
    <property type="project" value="InterPro"/>
</dbReference>
<evidence type="ECO:0000313" key="3">
    <source>
        <dbReference type="EMBL" id="CAF1524176.1"/>
    </source>
</evidence>
<dbReference type="EMBL" id="CAJNON010003471">
    <property type="protein sequence ID" value="CAF1524176.1"/>
    <property type="molecule type" value="Genomic_DNA"/>
</dbReference>
<dbReference type="InterPro" id="IPR002492">
    <property type="entry name" value="Transposase_Tc1-like"/>
</dbReference>
<sequence length="335" mass="39376">MSYKRLRLDQRYEIIFLSEHKYGPQFGNKKTAGLIKCDPKTVRYWRARWKETKDLTDGPRSGRPRVTTEEENEMILNEIEEYDHPSSASIVNNLKRKKVNVSAPTVRRILNKGGYKFAAPLSKPLLTLKHKQKRLEWAKLMKNQDWDKIIFSDECTINLGPVKRRQWQREGDRKIFRTVKYPGKVHVWGCFARHGYGQILCFKENLTSIFLCEQDYAKTFRHSTRQLFGRDDHFKLLEDNDPKHRSNMSKKEKINNGIECLPWPSCSPDANPIENLWNILKIRVAMKNPGNIGCLIRTIKEEWTKLPPEFCNNLVESMEDRLDAIILGEGDYIMY</sequence>
<protein>
    <recommendedName>
        <fullName evidence="6">Transposase</fullName>
    </recommendedName>
</protein>
<dbReference type="Proteomes" id="UP000663881">
    <property type="component" value="Unassembled WGS sequence"/>
</dbReference>
<accession>A0A815V3G6</accession>
<evidence type="ECO:0000313" key="4">
    <source>
        <dbReference type="EMBL" id="CAF4280970.1"/>
    </source>
</evidence>
<dbReference type="SUPFAM" id="SSF46689">
    <property type="entry name" value="Homeodomain-like"/>
    <property type="match status" value="1"/>
</dbReference>
<organism evidence="3 5">
    <name type="scientific">Adineta steineri</name>
    <dbReference type="NCBI Taxonomy" id="433720"/>
    <lineage>
        <taxon>Eukaryota</taxon>
        <taxon>Metazoa</taxon>
        <taxon>Spiralia</taxon>
        <taxon>Gnathifera</taxon>
        <taxon>Rotifera</taxon>
        <taxon>Eurotatoria</taxon>
        <taxon>Bdelloidea</taxon>
        <taxon>Adinetida</taxon>
        <taxon>Adinetidae</taxon>
        <taxon>Adineta</taxon>
    </lineage>
</organism>